<dbReference type="RefSeq" id="WP_015195053.1">
    <property type="nucleotide sequence ID" value="NC_019748.1"/>
</dbReference>
<sequence>MMMSSLFLRQRLSQFLSIAVASTIIFATPSKNLQAQTPTPGGGITIRSDVQEANSETGVFTARGNVQINYPARQIQATSTQAQYYSRERRLVLSGNVYVIQQGNSMRAETMTYLIDEGRFIAAPKSNQQVESTYLVSEPNSAIENNN</sequence>
<feature type="signal peptide" evidence="1">
    <location>
        <begin position="1"/>
        <end position="27"/>
    </location>
</feature>
<feature type="chain" id="PRO_5003938127" evidence="1">
    <location>
        <begin position="28"/>
        <end position="147"/>
    </location>
</feature>
<dbReference type="Pfam" id="PF03968">
    <property type="entry name" value="LptD_N"/>
    <property type="match status" value="1"/>
</dbReference>
<dbReference type="InterPro" id="IPR005653">
    <property type="entry name" value="OstA-like_N"/>
</dbReference>
<keyword evidence="1" id="KW-0732">Signal</keyword>
<name>K9XZC8_STAC7</name>
<protein>
    <submittedName>
        <fullName evidence="3">OstA family protein</fullName>
    </submittedName>
</protein>
<dbReference type="Gene3D" id="2.60.450.10">
    <property type="entry name" value="Lipopolysaccharide (LPS) transport protein A like domain"/>
    <property type="match status" value="1"/>
</dbReference>
<evidence type="ECO:0000313" key="4">
    <source>
        <dbReference type="Proteomes" id="UP000010473"/>
    </source>
</evidence>
<keyword evidence="4" id="KW-1185">Reference proteome</keyword>
<accession>K9XZC8</accession>
<organism evidence="3 4">
    <name type="scientific">Stanieria cyanosphaera (strain ATCC 29371 / PCC 7437)</name>
    <dbReference type="NCBI Taxonomy" id="111780"/>
    <lineage>
        <taxon>Bacteria</taxon>
        <taxon>Bacillati</taxon>
        <taxon>Cyanobacteriota</taxon>
        <taxon>Cyanophyceae</taxon>
        <taxon>Pleurocapsales</taxon>
        <taxon>Dermocarpellaceae</taxon>
        <taxon>Stanieria</taxon>
    </lineage>
</organism>
<gene>
    <name evidence="3" type="ordered locus">Sta7437_3910</name>
</gene>
<reference evidence="4" key="1">
    <citation type="journal article" date="2013" name="Proc. Natl. Acad. Sci. U.S.A.">
        <title>Improving the coverage of the cyanobacterial phylum using diversity-driven genome sequencing.</title>
        <authorList>
            <person name="Shih P.M."/>
            <person name="Wu D."/>
            <person name="Latifi A."/>
            <person name="Axen S.D."/>
            <person name="Fewer D.P."/>
            <person name="Talla E."/>
            <person name="Calteau A."/>
            <person name="Cai F."/>
            <person name="Tandeau de Marsac N."/>
            <person name="Rippka R."/>
            <person name="Herdman M."/>
            <person name="Sivonen K."/>
            <person name="Coursin T."/>
            <person name="Laurent T."/>
            <person name="Goodwin L."/>
            <person name="Nolan M."/>
            <person name="Davenport K.W."/>
            <person name="Han C.S."/>
            <person name="Rubin E.M."/>
            <person name="Eisen J.A."/>
            <person name="Woyke T."/>
            <person name="Gugger M."/>
            <person name="Kerfeld C.A."/>
        </authorList>
    </citation>
    <scope>NUCLEOTIDE SEQUENCE [LARGE SCALE GENOMIC DNA]</scope>
    <source>
        <strain evidence="4">ATCC 29371 / PCC 7437</strain>
    </source>
</reference>
<dbReference type="AlphaFoldDB" id="K9XZC8"/>
<dbReference type="KEGG" id="scs:Sta7437_3910"/>
<proteinExistence type="predicted"/>
<feature type="domain" description="Organic solvent tolerance-like N-terminal" evidence="2">
    <location>
        <begin position="72"/>
        <end position="118"/>
    </location>
</feature>
<evidence type="ECO:0000313" key="3">
    <source>
        <dbReference type="EMBL" id="AFZ37394.1"/>
    </source>
</evidence>
<evidence type="ECO:0000256" key="1">
    <source>
        <dbReference type="SAM" id="SignalP"/>
    </source>
</evidence>
<dbReference type="Proteomes" id="UP000010473">
    <property type="component" value="Chromosome"/>
</dbReference>
<dbReference type="STRING" id="111780.Sta7437_3910"/>
<evidence type="ECO:0000259" key="2">
    <source>
        <dbReference type="Pfam" id="PF03968"/>
    </source>
</evidence>
<dbReference type="eggNOG" id="COG1934">
    <property type="taxonomic scope" value="Bacteria"/>
</dbReference>
<dbReference type="PATRIC" id="fig|111780.3.peg.4057"/>
<dbReference type="HOGENOM" id="CLU_118146_0_0_3"/>
<dbReference type="EMBL" id="CP003653">
    <property type="protein sequence ID" value="AFZ37394.1"/>
    <property type="molecule type" value="Genomic_DNA"/>
</dbReference>